<dbReference type="PRINTS" id="PR00039">
    <property type="entry name" value="HTHLYSR"/>
</dbReference>
<dbReference type="FunFam" id="1.10.10.10:FF:000001">
    <property type="entry name" value="LysR family transcriptional regulator"/>
    <property type="match status" value="1"/>
</dbReference>
<evidence type="ECO:0000256" key="2">
    <source>
        <dbReference type="ARBA" id="ARBA00023015"/>
    </source>
</evidence>
<evidence type="ECO:0000313" key="6">
    <source>
        <dbReference type="EMBL" id="NGO73333.1"/>
    </source>
</evidence>
<gene>
    <name evidence="6" type="ORF">G5C65_34385</name>
</gene>
<dbReference type="PANTHER" id="PTHR30346:SF0">
    <property type="entry name" value="HCA OPERON TRANSCRIPTIONAL ACTIVATOR HCAR"/>
    <property type="match status" value="1"/>
</dbReference>
<dbReference type="SUPFAM" id="SSF53850">
    <property type="entry name" value="Periplasmic binding protein-like II"/>
    <property type="match status" value="1"/>
</dbReference>
<feature type="domain" description="HTH lysR-type" evidence="5">
    <location>
        <begin position="1"/>
        <end position="58"/>
    </location>
</feature>
<dbReference type="SUPFAM" id="SSF46785">
    <property type="entry name" value="Winged helix' DNA-binding domain"/>
    <property type="match status" value="1"/>
</dbReference>
<evidence type="ECO:0000259" key="5">
    <source>
        <dbReference type="PROSITE" id="PS50931"/>
    </source>
</evidence>
<dbReference type="InterPro" id="IPR000847">
    <property type="entry name" value="LysR_HTH_N"/>
</dbReference>
<dbReference type="GO" id="GO:0003677">
    <property type="term" value="F:DNA binding"/>
    <property type="evidence" value="ECO:0007669"/>
    <property type="project" value="UniProtKB-KW"/>
</dbReference>
<evidence type="ECO:0000256" key="3">
    <source>
        <dbReference type="ARBA" id="ARBA00023125"/>
    </source>
</evidence>
<reference evidence="6 7" key="1">
    <citation type="submission" date="2020-02" db="EMBL/GenBank/DDBJ databases">
        <title>Whole-genome analyses of novel actinobacteria.</title>
        <authorList>
            <person name="Sahin N."/>
            <person name="Tatar D."/>
        </authorList>
    </citation>
    <scope>NUCLEOTIDE SEQUENCE [LARGE SCALE GENOMIC DNA]</scope>
    <source>
        <strain evidence="6 7">SB3404</strain>
    </source>
</reference>
<dbReference type="GO" id="GO:0003700">
    <property type="term" value="F:DNA-binding transcription factor activity"/>
    <property type="evidence" value="ECO:0007669"/>
    <property type="project" value="InterPro"/>
</dbReference>
<name>A0A6G4X7V9_9ACTN</name>
<dbReference type="AlphaFoldDB" id="A0A6G4X7V9"/>
<dbReference type="Pfam" id="PF00126">
    <property type="entry name" value="HTH_1"/>
    <property type="match status" value="1"/>
</dbReference>
<dbReference type="PANTHER" id="PTHR30346">
    <property type="entry name" value="TRANSCRIPTIONAL DUAL REGULATOR HCAR-RELATED"/>
    <property type="match status" value="1"/>
</dbReference>
<evidence type="ECO:0000256" key="4">
    <source>
        <dbReference type="ARBA" id="ARBA00023163"/>
    </source>
</evidence>
<dbReference type="InterPro" id="IPR036390">
    <property type="entry name" value="WH_DNA-bd_sf"/>
</dbReference>
<dbReference type="Gene3D" id="1.10.10.10">
    <property type="entry name" value="Winged helix-like DNA-binding domain superfamily/Winged helix DNA-binding domain"/>
    <property type="match status" value="1"/>
</dbReference>
<dbReference type="InterPro" id="IPR005119">
    <property type="entry name" value="LysR_subst-bd"/>
</dbReference>
<proteinExistence type="inferred from homology"/>
<dbReference type="InterPro" id="IPR036388">
    <property type="entry name" value="WH-like_DNA-bd_sf"/>
</dbReference>
<dbReference type="Gene3D" id="3.40.190.10">
    <property type="entry name" value="Periplasmic binding protein-like II"/>
    <property type="match status" value="2"/>
</dbReference>
<dbReference type="CDD" id="cd05466">
    <property type="entry name" value="PBP2_LTTR_substrate"/>
    <property type="match status" value="1"/>
</dbReference>
<keyword evidence="3" id="KW-0238">DNA-binding</keyword>
<protein>
    <submittedName>
        <fullName evidence="6">LysR family transcriptional regulator</fullName>
    </submittedName>
</protein>
<dbReference type="PROSITE" id="PS50931">
    <property type="entry name" value="HTH_LYSR"/>
    <property type="match status" value="1"/>
</dbReference>
<sequence length="291" mass="31441">MELRALRYFVVVAEELHFGRAAERLHIVQPAVSQQIARLERELDLRLFDRSTRRVRLTAAGRELLGQARETLAAAERVRTRARALRSGSAGTMRIGTGPDLTAHAERGVAALRVVHPDIEPVLVDRPVCARLEGVREGELDFALVRGVEREARLRVLPVWTEELYAVLPTGHALSGGGPVSLADLAALPFRHPAYERDAPLHDAVTRAFEAAGVRPVLGRPAGTVPDTLIEIGTGPASWTLASAEVLAAWPSPRVTGVPLSPPLEIPGGLVASERFDEKCVQTAVDAFSTP</sequence>
<organism evidence="6 7">
    <name type="scientific">Streptomyces boncukensis</name>
    <dbReference type="NCBI Taxonomy" id="2711219"/>
    <lineage>
        <taxon>Bacteria</taxon>
        <taxon>Bacillati</taxon>
        <taxon>Actinomycetota</taxon>
        <taxon>Actinomycetes</taxon>
        <taxon>Kitasatosporales</taxon>
        <taxon>Streptomycetaceae</taxon>
        <taxon>Streptomyces</taxon>
    </lineage>
</organism>
<evidence type="ECO:0000313" key="7">
    <source>
        <dbReference type="Proteomes" id="UP000477722"/>
    </source>
</evidence>
<accession>A0A6G4X7V9</accession>
<keyword evidence="4" id="KW-0804">Transcription</keyword>
<dbReference type="EMBL" id="JAAKZZ010000696">
    <property type="protein sequence ID" value="NGO73333.1"/>
    <property type="molecule type" value="Genomic_DNA"/>
</dbReference>
<evidence type="ECO:0000256" key="1">
    <source>
        <dbReference type="ARBA" id="ARBA00009437"/>
    </source>
</evidence>
<dbReference type="Proteomes" id="UP000477722">
    <property type="component" value="Unassembled WGS sequence"/>
</dbReference>
<comment type="caution">
    <text evidence="6">The sequence shown here is derived from an EMBL/GenBank/DDBJ whole genome shotgun (WGS) entry which is preliminary data.</text>
</comment>
<comment type="similarity">
    <text evidence="1">Belongs to the LysR transcriptional regulatory family.</text>
</comment>
<dbReference type="GO" id="GO:0032993">
    <property type="term" value="C:protein-DNA complex"/>
    <property type="evidence" value="ECO:0007669"/>
    <property type="project" value="TreeGrafter"/>
</dbReference>
<keyword evidence="2" id="KW-0805">Transcription regulation</keyword>
<keyword evidence="7" id="KW-1185">Reference proteome</keyword>
<dbReference type="Pfam" id="PF03466">
    <property type="entry name" value="LysR_substrate"/>
    <property type="match status" value="1"/>
</dbReference>